<sequence length="56" mass="6217">MFHEKEERLQTAIDTIRNQFGFTMIQKANSLQEASRSIVRSKLIGGHSAGGLDGLK</sequence>
<dbReference type="AlphaFoldDB" id="G5KHJ6"/>
<keyword evidence="2" id="KW-1185">Reference proteome</keyword>
<comment type="caution">
    <text evidence="1">The sequence shown here is derived from an EMBL/GenBank/DDBJ whole genome shotgun (WGS) entry which is preliminary data.</text>
</comment>
<protein>
    <recommendedName>
        <fullName evidence="3">DNA polymerase IV</fullName>
    </recommendedName>
</protein>
<organism evidence="1 2">
    <name type="scientific">Streptococcus urinalis 2285-97</name>
    <dbReference type="NCBI Taxonomy" id="764291"/>
    <lineage>
        <taxon>Bacteria</taxon>
        <taxon>Bacillati</taxon>
        <taxon>Bacillota</taxon>
        <taxon>Bacilli</taxon>
        <taxon>Lactobacillales</taxon>
        <taxon>Streptococcaceae</taxon>
        <taxon>Streptococcus</taxon>
    </lineage>
</organism>
<dbReference type="eggNOG" id="COG0389">
    <property type="taxonomic scope" value="Bacteria"/>
</dbReference>
<reference evidence="1 2" key="1">
    <citation type="journal article" date="2014" name="Int. J. Syst. Evol. Microbiol.">
        <title>Phylogenomics and the dynamic genome evolution of the genus Streptococcus.</title>
        <authorList>
            <consortium name="The Broad Institute Genome Sequencing Platform"/>
            <person name="Richards V.P."/>
            <person name="Palmer S.R."/>
            <person name="Pavinski Bitar P.D."/>
            <person name="Qin X."/>
            <person name="Weinstock G.M."/>
            <person name="Highlander S.K."/>
            <person name="Town C.D."/>
            <person name="Burne R.A."/>
            <person name="Stanhope M.J."/>
        </authorList>
    </citation>
    <scope>NUCLEOTIDE SEQUENCE [LARGE SCALE GENOMIC DNA]</scope>
    <source>
        <strain evidence="1 2">2285-97</strain>
    </source>
</reference>
<evidence type="ECO:0008006" key="3">
    <source>
        <dbReference type="Google" id="ProtNLM"/>
    </source>
</evidence>
<dbReference type="EMBL" id="AEUZ02000001">
    <property type="protein sequence ID" value="EHJ55901.1"/>
    <property type="molecule type" value="Genomic_DNA"/>
</dbReference>
<dbReference type="RefSeq" id="WP_006738681.1">
    <property type="nucleotide sequence ID" value="NZ_AEUZ02000001.1"/>
</dbReference>
<accession>G5KHJ6</accession>
<evidence type="ECO:0000313" key="2">
    <source>
        <dbReference type="Proteomes" id="UP000005388"/>
    </source>
</evidence>
<proteinExistence type="predicted"/>
<dbReference type="Proteomes" id="UP000005388">
    <property type="component" value="Unassembled WGS sequence"/>
</dbReference>
<gene>
    <name evidence="1" type="ORF">STRUR_1512</name>
</gene>
<evidence type="ECO:0000313" key="1">
    <source>
        <dbReference type="EMBL" id="EHJ55901.1"/>
    </source>
</evidence>
<dbReference type="STRING" id="764291.STRUR_1512"/>
<name>G5KHJ6_9STRE</name>